<dbReference type="RefSeq" id="WP_012786053.1">
    <property type="nucleotide sequence ID" value="NC_013131.1"/>
</dbReference>
<dbReference type="EMBL" id="CP001700">
    <property type="protein sequence ID" value="ACU70759.1"/>
    <property type="molecule type" value="Genomic_DNA"/>
</dbReference>
<dbReference type="eggNOG" id="ENOG5032QYX">
    <property type="taxonomic scope" value="Bacteria"/>
</dbReference>
<feature type="compositionally biased region" description="Basic and acidic residues" evidence="1">
    <location>
        <begin position="242"/>
        <end position="251"/>
    </location>
</feature>
<dbReference type="STRING" id="479433.Caci_1838"/>
<feature type="region of interest" description="Disordered" evidence="1">
    <location>
        <begin position="229"/>
        <end position="251"/>
    </location>
</feature>
<accession>C7QD49</accession>
<sequence length="411" mass="45162">MPVADPLAVLCALLDRSVTQIAEASADARTFDRGLIIRVSDIWDNSTSPLFAAAVGTKRRHSRRQAAAALLWMADFHREWMVEQAAIAGFALEDSLPPTPFRGPYRDYSGRVQPWPQPLTTDAVEEVAADYDLAASRVISFRAERAGRRLDAHVTIRVPRRFPADTSEPAALAFHLKDVTRVEVAASDLHGAAVTVTDDGPKIALGTRGFVHAASGHLDVTDQAWHESAAGRRADAVVPPGPEEKGHPRPDVVRYDVGRAASRGFAETMREIRVMRYPVLVDLPGVSESCRRYAGAGAILLAAADRRTTRQRAAILRPLTDAAQNPFEPRPKVEPGRRPAVSTAELRMVKYRADHERYGRPVAEELLRHYAVPIPVPIGGLESNDPWRISVLRDPEPHTFAVRTEDFLAGC</sequence>
<evidence type="ECO:0000313" key="2">
    <source>
        <dbReference type="EMBL" id="ACU70759.1"/>
    </source>
</evidence>
<proteinExistence type="predicted"/>
<evidence type="ECO:0000256" key="1">
    <source>
        <dbReference type="SAM" id="MobiDB-lite"/>
    </source>
</evidence>
<dbReference type="InParanoid" id="C7QD49"/>
<dbReference type="Proteomes" id="UP000000851">
    <property type="component" value="Chromosome"/>
</dbReference>
<dbReference type="KEGG" id="cai:Caci_1838"/>
<keyword evidence="3" id="KW-1185">Reference proteome</keyword>
<gene>
    <name evidence="2" type="ordered locus">Caci_1838</name>
</gene>
<dbReference type="OrthoDB" id="3276907at2"/>
<protein>
    <submittedName>
        <fullName evidence="2">Uncharacterized protein</fullName>
    </submittedName>
</protein>
<dbReference type="AlphaFoldDB" id="C7QD49"/>
<dbReference type="HOGENOM" id="CLU_668490_0_0_11"/>
<organism evidence="2 3">
    <name type="scientific">Catenulispora acidiphila (strain DSM 44928 / JCM 14897 / NBRC 102108 / NRRL B-24433 / ID139908)</name>
    <dbReference type="NCBI Taxonomy" id="479433"/>
    <lineage>
        <taxon>Bacteria</taxon>
        <taxon>Bacillati</taxon>
        <taxon>Actinomycetota</taxon>
        <taxon>Actinomycetes</taxon>
        <taxon>Catenulisporales</taxon>
        <taxon>Catenulisporaceae</taxon>
        <taxon>Catenulispora</taxon>
    </lineage>
</organism>
<reference evidence="2 3" key="1">
    <citation type="journal article" date="2009" name="Stand. Genomic Sci.">
        <title>Complete genome sequence of Catenulispora acidiphila type strain (ID 139908).</title>
        <authorList>
            <person name="Copeland A."/>
            <person name="Lapidus A."/>
            <person name="Glavina Del Rio T."/>
            <person name="Nolan M."/>
            <person name="Lucas S."/>
            <person name="Chen F."/>
            <person name="Tice H."/>
            <person name="Cheng J.F."/>
            <person name="Bruce D."/>
            <person name="Goodwin L."/>
            <person name="Pitluck S."/>
            <person name="Mikhailova N."/>
            <person name="Pati A."/>
            <person name="Ivanova N."/>
            <person name="Mavromatis K."/>
            <person name="Chen A."/>
            <person name="Palaniappan K."/>
            <person name="Chain P."/>
            <person name="Land M."/>
            <person name="Hauser L."/>
            <person name="Chang Y.J."/>
            <person name="Jeffries C.D."/>
            <person name="Chertkov O."/>
            <person name="Brettin T."/>
            <person name="Detter J.C."/>
            <person name="Han C."/>
            <person name="Ali Z."/>
            <person name="Tindall B.J."/>
            <person name="Goker M."/>
            <person name="Bristow J."/>
            <person name="Eisen J.A."/>
            <person name="Markowitz V."/>
            <person name="Hugenholtz P."/>
            <person name="Kyrpides N.C."/>
            <person name="Klenk H.P."/>
        </authorList>
    </citation>
    <scope>NUCLEOTIDE SEQUENCE [LARGE SCALE GENOMIC DNA]</scope>
    <source>
        <strain evidence="3">DSM 44928 / JCM 14897 / NBRC 102108 / NRRL B-24433 / ID139908</strain>
    </source>
</reference>
<name>C7QD49_CATAD</name>
<evidence type="ECO:0000313" key="3">
    <source>
        <dbReference type="Proteomes" id="UP000000851"/>
    </source>
</evidence>